<dbReference type="EMBL" id="NRRV01000296">
    <property type="protein sequence ID" value="MBK1634109.1"/>
    <property type="molecule type" value="Genomic_DNA"/>
</dbReference>
<feature type="transmembrane region" description="Helical" evidence="1">
    <location>
        <begin position="27"/>
        <end position="49"/>
    </location>
</feature>
<proteinExistence type="predicted"/>
<sequence>MSTLSALGDLLAYRLLGLMEGSAVGDAVQFFVMDVAEIFALLVVVIHLMGPLR</sequence>
<evidence type="ECO:0000313" key="3">
    <source>
        <dbReference type="Proteomes" id="UP000748752"/>
    </source>
</evidence>
<keyword evidence="1" id="KW-1133">Transmembrane helix</keyword>
<accession>A0ABS1CQM7</accession>
<reference evidence="2 3" key="1">
    <citation type="journal article" date="2020" name="Microorganisms">
        <title>Osmotic Adaptation and Compatible Solute Biosynthesis of Phototrophic Bacteria as Revealed from Genome Analyses.</title>
        <authorList>
            <person name="Imhoff J.F."/>
            <person name="Rahn T."/>
            <person name="Kunzel S."/>
            <person name="Keller A."/>
            <person name="Neulinger S.C."/>
        </authorList>
    </citation>
    <scope>NUCLEOTIDE SEQUENCE [LARGE SCALE GENOMIC DNA]</scope>
    <source>
        <strain evidence="2 3">DSM 6210</strain>
    </source>
</reference>
<dbReference type="Proteomes" id="UP000748752">
    <property type="component" value="Unassembled WGS sequence"/>
</dbReference>
<evidence type="ECO:0000313" key="2">
    <source>
        <dbReference type="EMBL" id="MBK1634109.1"/>
    </source>
</evidence>
<gene>
    <name evidence="2" type="ORF">CKO31_26035</name>
</gene>
<protein>
    <submittedName>
        <fullName evidence="2">Uncharacterized protein</fullName>
    </submittedName>
</protein>
<organism evidence="2 3">
    <name type="scientific">Thiohalocapsa halophila</name>
    <dbReference type="NCBI Taxonomy" id="69359"/>
    <lineage>
        <taxon>Bacteria</taxon>
        <taxon>Pseudomonadati</taxon>
        <taxon>Pseudomonadota</taxon>
        <taxon>Gammaproteobacteria</taxon>
        <taxon>Chromatiales</taxon>
        <taxon>Chromatiaceae</taxon>
        <taxon>Thiohalocapsa</taxon>
    </lineage>
</organism>
<keyword evidence="1" id="KW-0812">Transmembrane</keyword>
<keyword evidence="3" id="KW-1185">Reference proteome</keyword>
<feature type="non-terminal residue" evidence="2">
    <location>
        <position position="53"/>
    </location>
</feature>
<name>A0ABS1CQM7_9GAMM</name>
<evidence type="ECO:0000256" key="1">
    <source>
        <dbReference type="SAM" id="Phobius"/>
    </source>
</evidence>
<keyword evidence="1" id="KW-0472">Membrane</keyword>
<comment type="caution">
    <text evidence="2">The sequence shown here is derived from an EMBL/GenBank/DDBJ whole genome shotgun (WGS) entry which is preliminary data.</text>
</comment>